<keyword evidence="6" id="KW-0732">Signal</keyword>
<dbReference type="Pfam" id="PF00394">
    <property type="entry name" value="Cu-oxidase"/>
    <property type="match status" value="1"/>
</dbReference>
<organism evidence="10 11">
    <name type="scientific">Littorina saxatilis</name>
    <dbReference type="NCBI Taxonomy" id="31220"/>
    <lineage>
        <taxon>Eukaryota</taxon>
        <taxon>Metazoa</taxon>
        <taxon>Spiralia</taxon>
        <taxon>Lophotrochozoa</taxon>
        <taxon>Mollusca</taxon>
        <taxon>Gastropoda</taxon>
        <taxon>Caenogastropoda</taxon>
        <taxon>Littorinimorpha</taxon>
        <taxon>Littorinoidea</taxon>
        <taxon>Littorinidae</taxon>
        <taxon>Littorina</taxon>
    </lineage>
</organism>
<feature type="domain" description="Plastocyanin-like" evidence="9">
    <location>
        <begin position="104"/>
        <end position="207"/>
    </location>
</feature>
<dbReference type="Pfam" id="PF07731">
    <property type="entry name" value="Cu-oxidase_2"/>
    <property type="match status" value="1"/>
</dbReference>
<evidence type="ECO:0000313" key="11">
    <source>
        <dbReference type="Proteomes" id="UP001374579"/>
    </source>
</evidence>
<evidence type="ECO:0000313" key="10">
    <source>
        <dbReference type="EMBL" id="KAK7104784.1"/>
    </source>
</evidence>
<evidence type="ECO:0000256" key="3">
    <source>
        <dbReference type="ARBA" id="ARBA00023002"/>
    </source>
</evidence>
<keyword evidence="11" id="KW-1185">Reference proteome</keyword>
<gene>
    <name evidence="10" type="ORF">V1264_019446</name>
</gene>
<dbReference type="PANTHER" id="PTHR11709">
    <property type="entry name" value="MULTI-COPPER OXIDASE"/>
    <property type="match status" value="1"/>
</dbReference>
<evidence type="ECO:0000256" key="2">
    <source>
        <dbReference type="ARBA" id="ARBA00022723"/>
    </source>
</evidence>
<dbReference type="InterPro" id="IPR011707">
    <property type="entry name" value="Cu-oxidase-like_N"/>
</dbReference>
<proteinExistence type="inferred from homology"/>
<dbReference type="GO" id="GO:0005507">
    <property type="term" value="F:copper ion binding"/>
    <property type="evidence" value="ECO:0007669"/>
    <property type="project" value="InterPro"/>
</dbReference>
<feature type="transmembrane region" description="Helical" evidence="5">
    <location>
        <begin position="674"/>
        <end position="692"/>
    </location>
</feature>
<accession>A0AAN9BH85</accession>
<feature type="domain" description="Plastocyanin-like" evidence="7">
    <location>
        <begin position="246"/>
        <end position="383"/>
    </location>
</feature>
<keyword evidence="5" id="KW-0812">Transmembrane</keyword>
<dbReference type="CDD" id="cd13884">
    <property type="entry name" value="CuRO_2_tcLCC_insect_like"/>
    <property type="match status" value="1"/>
</dbReference>
<keyword evidence="3" id="KW-0560">Oxidoreductase</keyword>
<dbReference type="InterPro" id="IPR002355">
    <property type="entry name" value="Cu_oxidase_Cu_BS"/>
</dbReference>
<feature type="domain" description="Plastocyanin-like" evidence="8">
    <location>
        <begin position="482"/>
        <end position="633"/>
    </location>
</feature>
<dbReference type="GO" id="GO:0005886">
    <property type="term" value="C:plasma membrane"/>
    <property type="evidence" value="ECO:0007669"/>
    <property type="project" value="TreeGrafter"/>
</dbReference>
<dbReference type="Proteomes" id="UP001374579">
    <property type="component" value="Unassembled WGS sequence"/>
</dbReference>
<dbReference type="InterPro" id="IPR045087">
    <property type="entry name" value="Cu-oxidase_fam"/>
</dbReference>
<dbReference type="FunFam" id="2.60.40.420:FF:000045">
    <property type="entry name" value="Laccase 2"/>
    <property type="match status" value="1"/>
</dbReference>
<dbReference type="GO" id="GO:0016491">
    <property type="term" value="F:oxidoreductase activity"/>
    <property type="evidence" value="ECO:0007669"/>
    <property type="project" value="UniProtKB-KW"/>
</dbReference>
<evidence type="ECO:0000256" key="1">
    <source>
        <dbReference type="ARBA" id="ARBA00010609"/>
    </source>
</evidence>
<dbReference type="PROSITE" id="PS00080">
    <property type="entry name" value="MULTICOPPER_OXIDASE2"/>
    <property type="match status" value="1"/>
</dbReference>
<dbReference type="CDD" id="cd13905">
    <property type="entry name" value="CuRO_3_tcLLC2_insect_like"/>
    <property type="match status" value="1"/>
</dbReference>
<comment type="similarity">
    <text evidence="1">Belongs to the multicopper oxidase family.</text>
</comment>
<feature type="chain" id="PRO_5042853462" evidence="6">
    <location>
        <begin position="25"/>
        <end position="693"/>
    </location>
</feature>
<reference evidence="10 11" key="1">
    <citation type="submission" date="2024-02" db="EMBL/GenBank/DDBJ databases">
        <title>Chromosome-scale genome assembly of the rough periwinkle Littorina saxatilis.</title>
        <authorList>
            <person name="De Jode A."/>
            <person name="Faria R."/>
            <person name="Formenti G."/>
            <person name="Sims Y."/>
            <person name="Smith T.P."/>
            <person name="Tracey A."/>
            <person name="Wood J.M.D."/>
            <person name="Zagrodzka Z.B."/>
            <person name="Johannesson K."/>
            <person name="Butlin R.K."/>
            <person name="Leder E.H."/>
        </authorList>
    </citation>
    <scope>NUCLEOTIDE SEQUENCE [LARGE SCALE GENOMIC DNA]</scope>
    <source>
        <strain evidence="10">Snail1</strain>
        <tissue evidence="10">Muscle</tissue>
    </source>
</reference>
<evidence type="ECO:0000256" key="6">
    <source>
        <dbReference type="SAM" id="SignalP"/>
    </source>
</evidence>
<evidence type="ECO:0000256" key="5">
    <source>
        <dbReference type="SAM" id="Phobius"/>
    </source>
</evidence>
<dbReference type="Gene3D" id="2.60.40.420">
    <property type="entry name" value="Cupredoxins - blue copper proteins"/>
    <property type="match status" value="3"/>
</dbReference>
<feature type="signal peptide" evidence="6">
    <location>
        <begin position="1"/>
        <end position="24"/>
    </location>
</feature>
<comment type="caution">
    <text evidence="10">The sequence shown here is derived from an EMBL/GenBank/DDBJ whole genome shotgun (WGS) entry which is preliminary data.</text>
</comment>
<dbReference type="CDD" id="cd13858">
    <property type="entry name" value="CuRO_1_tcLCC2_insect_like"/>
    <property type="match status" value="1"/>
</dbReference>
<keyword evidence="5" id="KW-1133">Transmembrane helix</keyword>
<evidence type="ECO:0000259" key="8">
    <source>
        <dbReference type="Pfam" id="PF07731"/>
    </source>
</evidence>
<dbReference type="SUPFAM" id="SSF49503">
    <property type="entry name" value="Cupredoxins"/>
    <property type="match status" value="3"/>
</dbReference>
<sequence>MAFGCSPTLAFLVILAYQLESVMTQTKMCQEYTPTVEGGQCTPAMKQCDFKLVVAPALTMTTPDGTAIYLSTSEYAAYRSDNNSKLSEEELRKVILADGYQPASLVTVVNGTMPGPCIAFYKGQVVTVEVVNGLTSQGLTIHWHGLDQTKNAYMDGVAFVTQCPIQPGETFVYYFTSYYPGTYWYHSHIGAQRSMGIFGPLIVREKNDSNPAYDERTLVLQEWNHDFSSDRMDLGVYQKNGSEPQWFPRKGSKTYDGTSLGHFQFQAGLINGRGLFFLNGEQKTRTPLEVIEVEQNRTYRFRLIAAGAIFPYRLAVEDHELSIVATDGHDFQPISAESVIIHPGERYDFLLTTDQPPKDYMIFADTLENITHKHTAEAILRYKLGTPGNPYTVTKRSCGGNCSVFNCPFKIMPGAVCKLLSSARSHPSEPRAPQGPPGEIKQIFLNIGFSGPGGQSSVNGIQFEIPQLAAILHPNDIPNACPARCGDAGQQCECAHKVKLERDKIHQITLVNMGTGKGYSHPIHIHGYSFFVVKMGFPDYHNDGLFNQDNADIRCPADGPCNTVTWANDSWNQDPNSISGLILDDAIRKDTIILPSGGYVIIRLKADNPGMWFAHCHIEMHQLNGMALMFDATDGQRGPPPGFPTCGNFALKAGTIVSFPLPASPTGVSSNRMAAAPLTNLLLLVAFIYVLLC</sequence>
<dbReference type="AlphaFoldDB" id="A0AAN9BH85"/>
<dbReference type="InterPro" id="IPR008972">
    <property type="entry name" value="Cupredoxin"/>
</dbReference>
<evidence type="ECO:0000259" key="7">
    <source>
        <dbReference type="Pfam" id="PF00394"/>
    </source>
</evidence>
<keyword evidence="5" id="KW-0472">Membrane</keyword>
<dbReference type="PANTHER" id="PTHR11709:SF394">
    <property type="entry name" value="FI03373P-RELATED"/>
    <property type="match status" value="1"/>
</dbReference>
<dbReference type="InterPro" id="IPR011706">
    <property type="entry name" value="Cu-oxidase_C"/>
</dbReference>
<dbReference type="GO" id="GO:0006826">
    <property type="term" value="P:iron ion transport"/>
    <property type="evidence" value="ECO:0007669"/>
    <property type="project" value="TreeGrafter"/>
</dbReference>
<protein>
    <submittedName>
        <fullName evidence="10">Uncharacterized protein</fullName>
    </submittedName>
</protein>
<evidence type="ECO:0000259" key="9">
    <source>
        <dbReference type="Pfam" id="PF07732"/>
    </source>
</evidence>
<keyword evidence="4" id="KW-0186">Copper</keyword>
<dbReference type="Pfam" id="PF07732">
    <property type="entry name" value="Cu-oxidase_3"/>
    <property type="match status" value="1"/>
</dbReference>
<name>A0AAN9BH85_9CAEN</name>
<keyword evidence="2" id="KW-0479">Metal-binding</keyword>
<dbReference type="EMBL" id="JBAMIC010000008">
    <property type="protein sequence ID" value="KAK7104784.1"/>
    <property type="molecule type" value="Genomic_DNA"/>
</dbReference>
<evidence type="ECO:0000256" key="4">
    <source>
        <dbReference type="ARBA" id="ARBA00023008"/>
    </source>
</evidence>
<dbReference type="InterPro" id="IPR001117">
    <property type="entry name" value="Cu-oxidase_2nd"/>
</dbReference>